<dbReference type="PANTHER" id="PTHR31286">
    <property type="entry name" value="GLYCINE-RICH CELL WALL STRUCTURAL PROTEIN 1.8-LIKE"/>
    <property type="match status" value="1"/>
</dbReference>
<dbReference type="PANTHER" id="PTHR31286:SF178">
    <property type="entry name" value="DUF4283 DOMAIN-CONTAINING PROTEIN"/>
    <property type="match status" value="1"/>
</dbReference>
<name>A0A1U7YW08_NICSY</name>
<dbReference type="Pfam" id="PF14392">
    <property type="entry name" value="zf-CCHC_4"/>
    <property type="match status" value="1"/>
</dbReference>
<evidence type="ECO:0000259" key="1">
    <source>
        <dbReference type="Pfam" id="PF14111"/>
    </source>
</evidence>
<sequence length="207" mass="24084">MKECEVSLLGKVISDKKVNFYGIRNAMTLAWGNPRELQIKEITWNFFQFIFKDKTGLDKVKLGTPWLYDRYLLNIHPWKPGLESDSPIFNESNMWVQVWNIPLHWISKDVGRKIGHALGGILDILIPENGSKEGQYMGLKVKINITKPLLREKWIKLGSKTIWVELRYENLPYVCYYCGVLGHNDKTCIHREQDVRSGNLRSDQFGT</sequence>
<reference evidence="4" key="2">
    <citation type="submission" date="2025-08" db="UniProtKB">
        <authorList>
            <consortium name="RefSeq"/>
        </authorList>
    </citation>
    <scope>IDENTIFICATION</scope>
    <source>
        <tissue evidence="4">Leaf</tissue>
    </source>
</reference>
<reference evidence="3" key="1">
    <citation type="journal article" date="2013" name="Genome Biol.">
        <title>Reference genomes and transcriptomes of Nicotiana sylvestris and Nicotiana tomentosiformis.</title>
        <authorList>
            <person name="Sierro N."/>
            <person name="Battey J.N."/>
            <person name="Ouadi S."/>
            <person name="Bovet L."/>
            <person name="Goepfert S."/>
            <person name="Bakaher N."/>
            <person name="Peitsch M.C."/>
            <person name="Ivanov N.V."/>
        </authorList>
    </citation>
    <scope>NUCLEOTIDE SEQUENCE [LARGE SCALE GENOMIC DNA]</scope>
</reference>
<dbReference type="eggNOG" id="KOG1075">
    <property type="taxonomic scope" value="Eukaryota"/>
</dbReference>
<dbReference type="InterPro" id="IPR025558">
    <property type="entry name" value="DUF4283"/>
</dbReference>
<evidence type="ECO:0000313" key="4">
    <source>
        <dbReference type="RefSeq" id="XP_009802935.1"/>
    </source>
</evidence>
<dbReference type="InterPro" id="IPR040256">
    <property type="entry name" value="At4g02000-like"/>
</dbReference>
<dbReference type="InterPro" id="IPR025836">
    <property type="entry name" value="Zn_knuckle_CX2CX4HX4C"/>
</dbReference>
<proteinExistence type="predicted"/>
<evidence type="ECO:0000259" key="2">
    <source>
        <dbReference type="Pfam" id="PF14392"/>
    </source>
</evidence>
<dbReference type="GeneID" id="104248381"/>
<dbReference type="Pfam" id="PF14111">
    <property type="entry name" value="DUF4283"/>
    <property type="match status" value="1"/>
</dbReference>
<feature type="domain" description="DUF4283" evidence="1">
    <location>
        <begin position="2"/>
        <end position="82"/>
    </location>
</feature>
<gene>
    <name evidence="4" type="primary">LOC104248381</name>
</gene>
<feature type="domain" description="Zinc knuckle CX2CX4HX4C" evidence="2">
    <location>
        <begin position="143"/>
        <end position="188"/>
    </location>
</feature>
<protein>
    <submittedName>
        <fullName evidence="4">Uncharacterized protein LOC104248381</fullName>
    </submittedName>
</protein>
<dbReference type="KEGG" id="nsy:104248381"/>
<dbReference type="RefSeq" id="XP_009802935.1">
    <property type="nucleotide sequence ID" value="XM_009804633.1"/>
</dbReference>
<accession>A0A1U7YW08</accession>
<dbReference type="Proteomes" id="UP000189701">
    <property type="component" value="Unplaced"/>
</dbReference>
<dbReference type="AlphaFoldDB" id="A0A1U7YW08"/>
<organism evidence="3 4">
    <name type="scientific">Nicotiana sylvestris</name>
    <name type="common">Wood tobacco</name>
    <name type="synonym">South American tobacco</name>
    <dbReference type="NCBI Taxonomy" id="4096"/>
    <lineage>
        <taxon>Eukaryota</taxon>
        <taxon>Viridiplantae</taxon>
        <taxon>Streptophyta</taxon>
        <taxon>Embryophyta</taxon>
        <taxon>Tracheophyta</taxon>
        <taxon>Spermatophyta</taxon>
        <taxon>Magnoliopsida</taxon>
        <taxon>eudicotyledons</taxon>
        <taxon>Gunneridae</taxon>
        <taxon>Pentapetalae</taxon>
        <taxon>asterids</taxon>
        <taxon>lamiids</taxon>
        <taxon>Solanales</taxon>
        <taxon>Solanaceae</taxon>
        <taxon>Nicotianoideae</taxon>
        <taxon>Nicotianeae</taxon>
        <taxon>Nicotiana</taxon>
    </lineage>
</organism>
<evidence type="ECO:0000313" key="3">
    <source>
        <dbReference type="Proteomes" id="UP000189701"/>
    </source>
</evidence>
<keyword evidence="3" id="KW-1185">Reference proteome</keyword>